<comment type="caution">
    <text evidence="5">The sequence shown here is derived from an EMBL/GenBank/DDBJ whole genome shotgun (WGS) entry which is preliminary data.</text>
</comment>
<evidence type="ECO:0000313" key="5">
    <source>
        <dbReference type="EMBL" id="NMG05206.1"/>
    </source>
</evidence>
<dbReference type="EMBL" id="WTVM01000239">
    <property type="protein sequence ID" value="NMG05206.1"/>
    <property type="molecule type" value="Genomic_DNA"/>
</dbReference>
<keyword evidence="1" id="KW-0808">Transferase</keyword>
<dbReference type="PROSITE" id="PS51186">
    <property type="entry name" value="GNAT"/>
    <property type="match status" value="1"/>
</dbReference>
<feature type="transmembrane region" description="Helical" evidence="3">
    <location>
        <begin position="210"/>
        <end position="227"/>
    </location>
</feature>
<keyword evidence="3" id="KW-0812">Transmembrane</keyword>
<dbReference type="GO" id="GO:0016747">
    <property type="term" value="F:acyltransferase activity, transferring groups other than amino-acyl groups"/>
    <property type="evidence" value="ECO:0007669"/>
    <property type="project" value="InterPro"/>
</dbReference>
<reference evidence="5" key="1">
    <citation type="submission" date="2019-12" db="EMBL/GenBank/DDBJ databases">
        <title>Comparative genomics gives insights into the taxonomy of the Azoarcus-Aromatoleum group and reveals separate origins of nif in the plant-associated Azoarcus and non-plant-associated Aromatoleum sub-groups.</title>
        <authorList>
            <person name="Lafos M."/>
            <person name="Maluk M."/>
            <person name="Batista M."/>
            <person name="Junghare M."/>
            <person name="Carmona M."/>
            <person name="Faoro H."/>
            <person name="Cruz L.M."/>
            <person name="Battistoni F."/>
            <person name="De Souza E."/>
            <person name="Pedrosa F."/>
            <person name="Chen W.-M."/>
            <person name="Poole P.S."/>
            <person name="Dixon R.A."/>
            <person name="James E.K."/>
        </authorList>
    </citation>
    <scope>NUCLEOTIDE SEQUENCE</scope>
    <source>
        <strain evidence="5">NSC3</strain>
    </source>
</reference>
<dbReference type="InterPro" id="IPR050680">
    <property type="entry name" value="YpeA/RimI_acetyltransf"/>
</dbReference>
<evidence type="ECO:0000313" key="6">
    <source>
        <dbReference type="Proteomes" id="UP000599523"/>
    </source>
</evidence>
<evidence type="ECO:0000256" key="1">
    <source>
        <dbReference type="ARBA" id="ARBA00022679"/>
    </source>
</evidence>
<dbReference type="PANTHER" id="PTHR43420">
    <property type="entry name" value="ACETYLTRANSFERASE"/>
    <property type="match status" value="1"/>
</dbReference>
<evidence type="ECO:0000256" key="2">
    <source>
        <dbReference type="ARBA" id="ARBA00023315"/>
    </source>
</evidence>
<dbReference type="InterPro" id="IPR000182">
    <property type="entry name" value="GNAT_dom"/>
</dbReference>
<feature type="domain" description="N-acetyltransferase" evidence="4">
    <location>
        <begin position="10"/>
        <end position="154"/>
    </location>
</feature>
<evidence type="ECO:0000256" key="3">
    <source>
        <dbReference type="SAM" id="Phobius"/>
    </source>
</evidence>
<dbReference type="Pfam" id="PF00583">
    <property type="entry name" value="Acetyltransf_1"/>
    <property type="match status" value="1"/>
</dbReference>
<dbReference type="SUPFAM" id="SSF55729">
    <property type="entry name" value="Acyl-CoA N-acyltransferases (Nat)"/>
    <property type="match status" value="1"/>
</dbReference>
<evidence type="ECO:0000259" key="4">
    <source>
        <dbReference type="PROSITE" id="PS51186"/>
    </source>
</evidence>
<feature type="transmembrane region" description="Helical" evidence="3">
    <location>
        <begin position="286"/>
        <end position="305"/>
    </location>
</feature>
<name>A0A972FMZ7_9RHOO</name>
<accession>A0A972FMZ7</accession>
<dbReference type="RefSeq" id="WP_168989805.1">
    <property type="nucleotide sequence ID" value="NZ_CAWPHM010000154.1"/>
</dbReference>
<keyword evidence="6" id="KW-1185">Reference proteome</keyword>
<sequence>MMEARYSGGEEIRDLRPEDRPDVAALAALAFPVSQARFVLPGDAGGKLITVDGQVVAVSLLRIFRLPSGRRIGFIAWLMTHPQCRGRGLAMKLVEASTAHLRAQRCEAVVTDVEGYNTASANLFHRAGYQRQSTWRQFRLWNPLDAVWLWVRCGYAIDPGHFLWVADAPPGSASSWRSRMAATLLNTLLALLALSLGGGVFLAGELGPPSLTTAVAFLLGVSGLLGARELGMRLAAARHRQPLEYRAWSGGTGMSLLIGIGFGKTMPLPGNLYPPGDGWSTRDYRAVLGQGAIVSALLVASLILAGSW</sequence>
<dbReference type="InterPro" id="IPR016181">
    <property type="entry name" value="Acyl_CoA_acyltransferase"/>
</dbReference>
<gene>
    <name evidence="5" type="ORF">GPA21_19910</name>
</gene>
<dbReference type="AlphaFoldDB" id="A0A972FMZ7"/>
<dbReference type="Gene3D" id="3.40.630.30">
    <property type="match status" value="1"/>
</dbReference>
<feature type="non-terminal residue" evidence="5">
    <location>
        <position position="308"/>
    </location>
</feature>
<organism evidence="5 6">
    <name type="scientific">Azoarcus taiwanensis</name>
    <dbReference type="NCBI Taxonomy" id="666964"/>
    <lineage>
        <taxon>Bacteria</taxon>
        <taxon>Pseudomonadati</taxon>
        <taxon>Pseudomonadota</taxon>
        <taxon>Betaproteobacteria</taxon>
        <taxon>Rhodocyclales</taxon>
        <taxon>Zoogloeaceae</taxon>
        <taxon>Azoarcus</taxon>
    </lineage>
</organism>
<proteinExistence type="predicted"/>
<keyword evidence="2" id="KW-0012">Acyltransferase</keyword>
<feature type="transmembrane region" description="Helical" evidence="3">
    <location>
        <begin position="247"/>
        <end position="266"/>
    </location>
</feature>
<dbReference type="CDD" id="cd04301">
    <property type="entry name" value="NAT_SF"/>
    <property type="match status" value="1"/>
</dbReference>
<dbReference type="Proteomes" id="UP000599523">
    <property type="component" value="Unassembled WGS sequence"/>
</dbReference>
<keyword evidence="3" id="KW-1133">Transmembrane helix</keyword>
<protein>
    <submittedName>
        <fullName evidence="5">GNAT family N-acetyltransferase</fullName>
    </submittedName>
</protein>
<feature type="transmembrane region" description="Helical" evidence="3">
    <location>
        <begin position="184"/>
        <end position="204"/>
    </location>
</feature>
<keyword evidence="3" id="KW-0472">Membrane</keyword>